<dbReference type="InterPro" id="IPR013216">
    <property type="entry name" value="Methyltransf_11"/>
</dbReference>
<keyword evidence="2" id="KW-0489">Methyltransferase</keyword>
<dbReference type="SUPFAM" id="SSF53335">
    <property type="entry name" value="S-adenosyl-L-methionine-dependent methyltransferases"/>
    <property type="match status" value="1"/>
</dbReference>
<dbReference type="Gene3D" id="3.40.50.150">
    <property type="entry name" value="Vaccinia Virus protein VP39"/>
    <property type="match status" value="1"/>
</dbReference>
<organism evidence="2 3">
    <name type="scientific">Leptothrix discophora</name>
    <dbReference type="NCBI Taxonomy" id="89"/>
    <lineage>
        <taxon>Bacteria</taxon>
        <taxon>Pseudomonadati</taxon>
        <taxon>Pseudomonadota</taxon>
        <taxon>Betaproteobacteria</taxon>
        <taxon>Burkholderiales</taxon>
        <taxon>Sphaerotilaceae</taxon>
        <taxon>Leptothrix</taxon>
    </lineage>
</organism>
<dbReference type="Pfam" id="PF08241">
    <property type="entry name" value="Methyltransf_11"/>
    <property type="match status" value="1"/>
</dbReference>
<reference evidence="2 3" key="1">
    <citation type="submission" date="2023-08" db="EMBL/GenBank/DDBJ databases">
        <authorList>
            <person name="Roldan D.M."/>
            <person name="Menes R.J."/>
        </authorList>
    </citation>
    <scope>NUCLEOTIDE SEQUENCE [LARGE SCALE GENOMIC DNA]</scope>
    <source>
        <strain evidence="2 3">CCM 2812</strain>
    </source>
</reference>
<evidence type="ECO:0000259" key="1">
    <source>
        <dbReference type="Pfam" id="PF08241"/>
    </source>
</evidence>
<dbReference type="InterPro" id="IPR029063">
    <property type="entry name" value="SAM-dependent_MTases_sf"/>
</dbReference>
<protein>
    <submittedName>
        <fullName evidence="2">Class I SAM-dependent methyltransferase</fullName>
    </submittedName>
</protein>
<dbReference type="CDD" id="cd02440">
    <property type="entry name" value="AdoMet_MTases"/>
    <property type="match status" value="1"/>
</dbReference>
<feature type="domain" description="Methyltransferase type 11" evidence="1">
    <location>
        <begin position="54"/>
        <end position="144"/>
    </location>
</feature>
<dbReference type="Proteomes" id="UP001235760">
    <property type="component" value="Unassembled WGS sequence"/>
</dbReference>
<keyword evidence="2" id="KW-0808">Transferase</keyword>
<dbReference type="GO" id="GO:0008168">
    <property type="term" value="F:methyltransferase activity"/>
    <property type="evidence" value="ECO:0007669"/>
    <property type="project" value="UniProtKB-KW"/>
</dbReference>
<accession>A0ABT9G4W8</accession>
<sequence>MVNPAHPGRTSIANGRHWGTRARDWAEIQEGQCRAAYDAVFDSLSFHIGMTCCDVGCGAGLAARLASDRGAVVSGIDAAASLLEIARERVPGADFHLGDLEELPFPDGVFDLVTGFNSFQFAADPVAALGEARRISKPGGRIVVLTWGNPQGMEAAAIVGALKPLLPPPPPGAPGPFALSDADALKAFATSAGLTALDVSDVACRWYYRDLDTALRGLGSSGVAAKAAEHSGAQAVDQAHAEALARFRQADGSYRLEACFRWLMASA</sequence>
<name>A0ABT9G4W8_LEPDI</name>
<evidence type="ECO:0000313" key="3">
    <source>
        <dbReference type="Proteomes" id="UP001235760"/>
    </source>
</evidence>
<proteinExistence type="predicted"/>
<gene>
    <name evidence="2" type="ORF">Q8X39_12815</name>
</gene>
<evidence type="ECO:0000313" key="2">
    <source>
        <dbReference type="EMBL" id="MDP4301523.1"/>
    </source>
</evidence>
<dbReference type="GO" id="GO:0032259">
    <property type="term" value="P:methylation"/>
    <property type="evidence" value="ECO:0007669"/>
    <property type="project" value="UniProtKB-KW"/>
</dbReference>
<keyword evidence="3" id="KW-1185">Reference proteome</keyword>
<dbReference type="PANTHER" id="PTHR43591">
    <property type="entry name" value="METHYLTRANSFERASE"/>
    <property type="match status" value="1"/>
</dbReference>
<comment type="caution">
    <text evidence="2">The sequence shown here is derived from an EMBL/GenBank/DDBJ whole genome shotgun (WGS) entry which is preliminary data.</text>
</comment>
<dbReference type="EMBL" id="JAUZEE010000006">
    <property type="protein sequence ID" value="MDP4301523.1"/>
    <property type="molecule type" value="Genomic_DNA"/>
</dbReference>